<proteinExistence type="inferred from homology"/>
<evidence type="ECO:0000256" key="7">
    <source>
        <dbReference type="SAM" id="MobiDB-lite"/>
    </source>
</evidence>
<dbReference type="InterPro" id="IPR002355">
    <property type="entry name" value="Cu_oxidase_Cu_BS"/>
</dbReference>
<dbReference type="InterPro" id="IPR033138">
    <property type="entry name" value="Cu_oxidase_CS"/>
</dbReference>
<dbReference type="PROSITE" id="PS00079">
    <property type="entry name" value="MULTICOPPER_OXIDASE1"/>
    <property type="match status" value="1"/>
</dbReference>
<dbReference type="EMBL" id="JAAVMX010000004">
    <property type="protein sequence ID" value="KAF4509391.1"/>
    <property type="molecule type" value="Genomic_DNA"/>
</dbReference>
<evidence type="ECO:0000259" key="11">
    <source>
        <dbReference type="Pfam" id="PF07732"/>
    </source>
</evidence>
<dbReference type="InterPro" id="IPR011706">
    <property type="entry name" value="Cu-oxidase_C"/>
</dbReference>
<dbReference type="InterPro" id="IPR001117">
    <property type="entry name" value="Cu-oxidase_2nd"/>
</dbReference>
<reference evidence="12 13" key="1">
    <citation type="journal article" date="2020" name="Genome Biol. Evol.">
        <title>A new high-quality draft genome assembly of the Chinese cordyceps Ophiocordyceps sinensis.</title>
        <authorList>
            <person name="Shu R."/>
            <person name="Zhang J."/>
            <person name="Meng Q."/>
            <person name="Zhang H."/>
            <person name="Zhou G."/>
            <person name="Li M."/>
            <person name="Wu P."/>
            <person name="Zhao Y."/>
            <person name="Chen C."/>
            <person name="Qin Q."/>
        </authorList>
    </citation>
    <scope>NUCLEOTIDE SEQUENCE [LARGE SCALE GENOMIC DNA]</scope>
    <source>
        <strain evidence="12 13">IOZ07</strain>
    </source>
</reference>
<dbReference type="OrthoDB" id="2121828at2759"/>
<feature type="region of interest" description="Disordered" evidence="7">
    <location>
        <begin position="1"/>
        <end position="22"/>
    </location>
</feature>
<evidence type="ECO:0000256" key="6">
    <source>
        <dbReference type="ARBA" id="ARBA00023180"/>
    </source>
</evidence>
<feature type="transmembrane region" description="Helical" evidence="8">
    <location>
        <begin position="32"/>
        <end position="52"/>
    </location>
</feature>
<dbReference type="PROSITE" id="PS00080">
    <property type="entry name" value="MULTICOPPER_OXIDASE2"/>
    <property type="match status" value="1"/>
</dbReference>
<feature type="domain" description="Plastocyanin-like" evidence="11">
    <location>
        <begin position="106"/>
        <end position="226"/>
    </location>
</feature>
<dbReference type="PANTHER" id="PTHR11709">
    <property type="entry name" value="MULTI-COPPER OXIDASE"/>
    <property type="match status" value="1"/>
</dbReference>
<keyword evidence="8" id="KW-0472">Membrane</keyword>
<evidence type="ECO:0000259" key="9">
    <source>
        <dbReference type="Pfam" id="PF00394"/>
    </source>
</evidence>
<dbReference type="GO" id="GO:0016491">
    <property type="term" value="F:oxidoreductase activity"/>
    <property type="evidence" value="ECO:0007669"/>
    <property type="project" value="UniProtKB-KW"/>
</dbReference>
<dbReference type="Pfam" id="PF00394">
    <property type="entry name" value="Cu-oxidase"/>
    <property type="match status" value="1"/>
</dbReference>
<dbReference type="CDD" id="cd04205">
    <property type="entry name" value="CuRO_2_LCC_like"/>
    <property type="match status" value="1"/>
</dbReference>
<evidence type="ECO:0000313" key="13">
    <source>
        <dbReference type="Proteomes" id="UP000557566"/>
    </source>
</evidence>
<organism evidence="12 13">
    <name type="scientific">Ophiocordyceps sinensis</name>
    <dbReference type="NCBI Taxonomy" id="72228"/>
    <lineage>
        <taxon>Eukaryota</taxon>
        <taxon>Fungi</taxon>
        <taxon>Dikarya</taxon>
        <taxon>Ascomycota</taxon>
        <taxon>Pezizomycotina</taxon>
        <taxon>Sordariomycetes</taxon>
        <taxon>Hypocreomycetidae</taxon>
        <taxon>Hypocreales</taxon>
        <taxon>Ophiocordycipitaceae</taxon>
        <taxon>Ophiocordyceps</taxon>
    </lineage>
</organism>
<dbReference type="GO" id="GO:0005507">
    <property type="term" value="F:copper ion binding"/>
    <property type="evidence" value="ECO:0007669"/>
    <property type="project" value="InterPro"/>
</dbReference>
<dbReference type="CDD" id="cd13910">
    <property type="entry name" value="CuRO_3_MCO_like_4"/>
    <property type="match status" value="1"/>
</dbReference>
<comment type="similarity">
    <text evidence="1">Belongs to the multicopper oxidase family.</text>
</comment>
<dbReference type="Pfam" id="PF07731">
    <property type="entry name" value="Cu-oxidase_2"/>
    <property type="match status" value="1"/>
</dbReference>
<dbReference type="InterPro" id="IPR045087">
    <property type="entry name" value="Cu-oxidase_fam"/>
</dbReference>
<keyword evidence="8" id="KW-1133">Transmembrane helix</keyword>
<evidence type="ECO:0000256" key="8">
    <source>
        <dbReference type="SAM" id="Phobius"/>
    </source>
</evidence>
<feature type="domain" description="Plastocyanin-like" evidence="10">
    <location>
        <begin position="534"/>
        <end position="640"/>
    </location>
</feature>
<evidence type="ECO:0000256" key="4">
    <source>
        <dbReference type="ARBA" id="ARBA00023002"/>
    </source>
</evidence>
<feature type="domain" description="Plastocyanin-like" evidence="9">
    <location>
        <begin position="243"/>
        <end position="372"/>
    </location>
</feature>
<protein>
    <recommendedName>
        <fullName evidence="14">Laccase 1</fullName>
    </recommendedName>
</protein>
<keyword evidence="3" id="KW-0732">Signal</keyword>
<dbReference type="InterPro" id="IPR008972">
    <property type="entry name" value="Cupredoxin"/>
</dbReference>
<keyword evidence="4" id="KW-0560">Oxidoreductase</keyword>
<dbReference type="Proteomes" id="UP000557566">
    <property type="component" value="Unassembled WGS sequence"/>
</dbReference>
<dbReference type="SUPFAM" id="SSF49503">
    <property type="entry name" value="Cupredoxins"/>
    <property type="match status" value="3"/>
</dbReference>
<dbReference type="Pfam" id="PF07732">
    <property type="entry name" value="Cu-oxidase_3"/>
    <property type="match status" value="1"/>
</dbReference>
<comment type="caution">
    <text evidence="12">The sequence shown here is derived from an EMBL/GenBank/DDBJ whole genome shotgun (WGS) entry which is preliminary data.</text>
</comment>
<evidence type="ECO:0000259" key="10">
    <source>
        <dbReference type="Pfam" id="PF07731"/>
    </source>
</evidence>
<evidence type="ECO:0000256" key="5">
    <source>
        <dbReference type="ARBA" id="ARBA00023008"/>
    </source>
</evidence>
<evidence type="ECO:0008006" key="14">
    <source>
        <dbReference type="Google" id="ProtNLM"/>
    </source>
</evidence>
<accession>A0A8H4V6E3</accession>
<keyword evidence="13" id="KW-1185">Reference proteome</keyword>
<evidence type="ECO:0000256" key="2">
    <source>
        <dbReference type="ARBA" id="ARBA00022723"/>
    </source>
</evidence>
<dbReference type="PANTHER" id="PTHR11709:SF394">
    <property type="entry name" value="FI03373P-RELATED"/>
    <property type="match status" value="1"/>
</dbReference>
<keyword evidence="2" id="KW-0479">Metal-binding</keyword>
<keyword evidence="5" id="KW-0186">Copper</keyword>
<evidence type="ECO:0000313" key="12">
    <source>
        <dbReference type="EMBL" id="KAF4509391.1"/>
    </source>
</evidence>
<dbReference type="Gene3D" id="2.60.40.420">
    <property type="entry name" value="Cupredoxins - blue copper proteins"/>
    <property type="match status" value="3"/>
</dbReference>
<name>A0A8H4V6E3_9HYPO</name>
<evidence type="ECO:0000256" key="1">
    <source>
        <dbReference type="ARBA" id="ARBA00010609"/>
    </source>
</evidence>
<dbReference type="AlphaFoldDB" id="A0A8H4V6E3"/>
<keyword evidence="6" id="KW-0325">Glycoprotein</keyword>
<evidence type="ECO:0000256" key="3">
    <source>
        <dbReference type="ARBA" id="ARBA00022729"/>
    </source>
</evidence>
<gene>
    <name evidence="12" type="ORF">G6O67_003567</name>
</gene>
<dbReference type="InterPro" id="IPR011707">
    <property type="entry name" value="Cu-oxidase-like_N"/>
</dbReference>
<sequence length="656" mass="71302">MDKHPRADAPSPSMASLETAAAEPLRRRRRPLLAVLSTALFCATAMILYLTYVHSLRAPMPKSVQLHPSHQAQSPASGVAADDGFTLRPQDHIYREARTIRLAWNVTKATRSPDGVSKTIYLINGQFPGPLIEARSGDELVVNVRNSMAGDDAEAISVHWHGLHMKGANEMDGAVGLTQCAIGPAEDFTYRFRIDEHQSGTFWYHAHAGVQRADGLFGGLVIHKPAASPGPDLSTRQYEAEQLLLVGDWYHRPAAAVLDWFMDPNHYAYEPAPDSMLINGRGFYNCSMAVTARPINCSLAEKPAVRLAGSHRVKLRIVNTGITSGLTLSLSHGAMRLVAVDGASPVSPSTPAAAAIGVLYPGERMDIIVDRTAPIDTDSTRGHNQADSDQPQLRIALDKENMGLKNFALTRKQSFPLVWKAGEPDAASTPAQHDAKAPVSHFVLGEASGPPLDPSLLALIEHPQETAVLYTTMLVRAANHNRPVGTVNHTSWAVSDPKGRPLLSLDREQWPSAIPQPTAAQTLKVPWFRESGPGRWLELVINNFDDKGHPFHMHGYSFYVVASRRAQMGQAIGYNPLDPAAAAQAPPVNTASPLRKDTVYVPPQGHVVLRFPLDNDGLWLLHCHVLWHQAAGMGIVLQVGEIPAGARQRASTLCVK</sequence>
<keyword evidence="8" id="KW-0812">Transmembrane</keyword>